<feature type="transmembrane region" description="Helical" evidence="2">
    <location>
        <begin position="197"/>
        <end position="215"/>
    </location>
</feature>
<keyword evidence="5" id="KW-0645">Protease</keyword>
<keyword evidence="2" id="KW-1133">Transmembrane helix</keyword>
<keyword evidence="6" id="KW-1185">Reference proteome</keyword>
<dbReference type="GO" id="GO:0008233">
    <property type="term" value="F:peptidase activity"/>
    <property type="evidence" value="ECO:0007669"/>
    <property type="project" value="UniProtKB-KW"/>
</dbReference>
<dbReference type="EMBL" id="AP027141">
    <property type="protein sequence ID" value="BDV29700.1"/>
    <property type="molecule type" value="Genomic_DNA"/>
</dbReference>
<dbReference type="InterPro" id="IPR052901">
    <property type="entry name" value="Bact_TGase-like"/>
</dbReference>
<feature type="transmembrane region" description="Helical" evidence="2">
    <location>
        <begin position="46"/>
        <end position="67"/>
    </location>
</feature>
<evidence type="ECO:0000259" key="4">
    <source>
        <dbReference type="Pfam" id="PF11992"/>
    </source>
</evidence>
<protein>
    <submittedName>
        <fullName evidence="5">Cysteine protease</fullName>
    </submittedName>
</protein>
<dbReference type="Gene3D" id="3.10.620.30">
    <property type="match status" value="1"/>
</dbReference>
<dbReference type="InterPro" id="IPR021878">
    <property type="entry name" value="TgpA_N"/>
</dbReference>
<proteinExistence type="predicted"/>
<dbReference type="SUPFAM" id="SSF54001">
    <property type="entry name" value="Cysteine proteinases"/>
    <property type="match status" value="1"/>
</dbReference>
<gene>
    <name evidence="5" type="ORF">Microterr_03600</name>
</gene>
<evidence type="ECO:0000313" key="5">
    <source>
        <dbReference type="EMBL" id="BDV29700.1"/>
    </source>
</evidence>
<evidence type="ECO:0000256" key="2">
    <source>
        <dbReference type="SAM" id="Phobius"/>
    </source>
</evidence>
<dbReference type="PANTHER" id="PTHR42736:SF1">
    <property type="entry name" value="PROTEIN-GLUTAMINE GAMMA-GLUTAMYLTRANSFERASE"/>
    <property type="match status" value="1"/>
</dbReference>
<dbReference type="RefSeq" id="WP_263796480.1">
    <property type="nucleotide sequence ID" value="NZ_AP027141.1"/>
</dbReference>
<organism evidence="5 6">
    <name type="scientific">Microbacterium terricola</name>
    <dbReference type="NCBI Taxonomy" id="344163"/>
    <lineage>
        <taxon>Bacteria</taxon>
        <taxon>Bacillati</taxon>
        <taxon>Actinomycetota</taxon>
        <taxon>Actinomycetes</taxon>
        <taxon>Micrococcales</taxon>
        <taxon>Microbacteriaceae</taxon>
        <taxon>Microbacterium</taxon>
    </lineage>
</organism>
<feature type="transmembrane region" description="Helical" evidence="2">
    <location>
        <begin position="21"/>
        <end position="40"/>
    </location>
</feature>
<feature type="transmembrane region" description="Helical" evidence="2">
    <location>
        <begin position="670"/>
        <end position="698"/>
    </location>
</feature>
<feature type="domain" description="Protein-glutamine gamma-glutamyltransferase TgpA N-terminal" evidence="4">
    <location>
        <begin position="30"/>
        <end position="391"/>
    </location>
</feature>
<dbReference type="Pfam" id="PF11992">
    <property type="entry name" value="TgpA_N"/>
    <property type="match status" value="1"/>
</dbReference>
<evidence type="ECO:0000256" key="1">
    <source>
        <dbReference type="SAM" id="MobiDB-lite"/>
    </source>
</evidence>
<feature type="compositionally biased region" description="Basic residues" evidence="1">
    <location>
        <begin position="816"/>
        <end position="835"/>
    </location>
</feature>
<feature type="transmembrane region" description="Helical" evidence="2">
    <location>
        <begin position="159"/>
        <end position="177"/>
    </location>
</feature>
<reference evidence="5 6" key="1">
    <citation type="submission" date="2022-12" db="EMBL/GenBank/DDBJ databases">
        <title>Microbacterium terricola strain KV-448 chromosome, complete genome.</title>
        <authorList>
            <person name="Oshima T."/>
            <person name="Moriya T."/>
            <person name="Bessho Y."/>
        </authorList>
    </citation>
    <scope>NUCLEOTIDE SEQUENCE [LARGE SCALE GENOMIC DNA]</scope>
    <source>
        <strain evidence="5 6">KV-448</strain>
    </source>
</reference>
<feature type="transmembrane region" description="Helical" evidence="2">
    <location>
        <begin position="248"/>
        <end position="270"/>
    </location>
</feature>
<evidence type="ECO:0000259" key="3">
    <source>
        <dbReference type="Pfam" id="PF01841"/>
    </source>
</evidence>
<sequence length="835" mass="89236">MSAALPPVAPEPERVLLVPRVVAGSLFVALTVLTAAVAAWPIYRSWWFVLLVGVATIVAVAIAAFAWWRRWAIWRVLLVVTVAFFVLGIPLAVPSRLGGPADLVQGLGDVAAGAVLAWKDMLTVDLPVGSYRNLLVPALVIFLVGTCAALLLSWRRDRWAYVAAPVGLSMIAFGLFFGRTTVSASLVIGQITLRAPVETAIAIVGLLTCLLWLAWRSRDERVRALQRAAVSSGVRISRRPSRTDRRRGALGAGMIALAVAIAAIVVPYAARGADREVLRSGVGPEIDLSAEVSPLSAYRGMFTDERAGEILFTVVANGTPPERVRVATLDSYDGEIFRAGGSDAIEQSRFVRVPSSLDAGAGEQVDVQITVDTLDGIWMPSVGRLSSATFTGPRAASLRDDFYYSATAQAGVQTAAGGLRSGDAFRLTGVEPAQEDLASLTAPGGIPDDVTLPENLRAWVAAHATGTDGAALAELVALLRSRGYLSHSLSEGEEAPVWAESLGGYEFQPSASGHSLARIDRMFERLLDREADPRAQSSDNYVAAIGDDEQFAVATALIARTLGFPARVVVGVRLSADDPGLRTCEGGVCRAQDLAAWTEVRGTDGSWVPIDVTPQYSQSPSLDRTEQRDPENATEVRPDAIEEVVPPAPLQDDPQPNDEQDADAGLDLAWLWPILRIAGIALALLALAFGPFLIIIGAKAGRRRSRRRQPAPAARVAGGWDEYVDAAVDAGREAPPSATRSELAAAFATAAGDVLAAGADRAVFSRDAVSAEEARAFWRTVDEERRALRRASDPWRRFAAAVSLRSFVRHLGPSGQRKRLSERGKRRPARTARTA</sequence>
<accession>A0ABM8DW08</accession>
<keyword evidence="2" id="KW-0472">Membrane</keyword>
<name>A0ABM8DW08_9MICO</name>
<dbReference type="GO" id="GO:0006508">
    <property type="term" value="P:proteolysis"/>
    <property type="evidence" value="ECO:0007669"/>
    <property type="project" value="UniProtKB-KW"/>
</dbReference>
<dbReference type="Proteomes" id="UP001317779">
    <property type="component" value="Chromosome"/>
</dbReference>
<dbReference type="InterPro" id="IPR038765">
    <property type="entry name" value="Papain-like_cys_pep_sf"/>
</dbReference>
<feature type="region of interest" description="Disordered" evidence="1">
    <location>
        <begin position="813"/>
        <end position="835"/>
    </location>
</feature>
<feature type="compositionally biased region" description="Basic and acidic residues" evidence="1">
    <location>
        <begin position="623"/>
        <end position="640"/>
    </location>
</feature>
<keyword evidence="2" id="KW-0812">Transmembrane</keyword>
<dbReference type="Pfam" id="PF01841">
    <property type="entry name" value="Transglut_core"/>
    <property type="match status" value="1"/>
</dbReference>
<feature type="region of interest" description="Disordered" evidence="1">
    <location>
        <begin position="608"/>
        <end position="661"/>
    </location>
</feature>
<evidence type="ECO:0000313" key="6">
    <source>
        <dbReference type="Proteomes" id="UP001317779"/>
    </source>
</evidence>
<keyword evidence="5" id="KW-0378">Hydrolase</keyword>
<dbReference type="PANTHER" id="PTHR42736">
    <property type="entry name" value="PROTEIN-GLUTAMINE GAMMA-GLUTAMYLTRANSFERASE"/>
    <property type="match status" value="1"/>
</dbReference>
<feature type="transmembrane region" description="Helical" evidence="2">
    <location>
        <begin position="74"/>
        <end position="93"/>
    </location>
</feature>
<feature type="domain" description="Transglutaminase-like" evidence="3">
    <location>
        <begin position="543"/>
        <end position="611"/>
    </location>
</feature>
<dbReference type="InterPro" id="IPR002931">
    <property type="entry name" value="Transglutaminase-like"/>
</dbReference>
<feature type="transmembrane region" description="Helical" evidence="2">
    <location>
        <begin position="134"/>
        <end position="152"/>
    </location>
</feature>